<dbReference type="GO" id="GO:0000481">
    <property type="term" value="P:maturation of 5S rRNA"/>
    <property type="evidence" value="ECO:0007669"/>
    <property type="project" value="TreeGrafter"/>
</dbReference>
<comment type="caution">
    <text evidence="5">The sequence shown here is derived from an EMBL/GenBank/DDBJ whole genome shotgun (WGS) entry which is preliminary data.</text>
</comment>
<evidence type="ECO:0000256" key="3">
    <source>
        <dbReference type="ARBA" id="ARBA00023242"/>
    </source>
</evidence>
<feature type="compositionally biased region" description="Basic and acidic residues" evidence="4">
    <location>
        <begin position="147"/>
        <end position="165"/>
    </location>
</feature>
<feature type="region of interest" description="Disordered" evidence="4">
    <location>
        <begin position="475"/>
        <end position="512"/>
    </location>
</feature>
<dbReference type="GO" id="GO:0045292">
    <property type="term" value="P:mRNA cis splicing, via spliceosome"/>
    <property type="evidence" value="ECO:0007669"/>
    <property type="project" value="TreeGrafter"/>
</dbReference>
<accession>A0AAV9FL65</accession>
<reference evidence="5" key="2">
    <citation type="submission" date="2023-06" db="EMBL/GenBank/DDBJ databases">
        <authorList>
            <person name="Ma L."/>
            <person name="Liu K.-W."/>
            <person name="Li Z."/>
            <person name="Hsiao Y.-Y."/>
            <person name="Qi Y."/>
            <person name="Fu T."/>
            <person name="Tang G."/>
            <person name="Zhang D."/>
            <person name="Sun W.-H."/>
            <person name="Liu D.-K."/>
            <person name="Li Y."/>
            <person name="Chen G.-Z."/>
            <person name="Liu X.-D."/>
            <person name="Liao X.-Y."/>
            <person name="Jiang Y.-T."/>
            <person name="Yu X."/>
            <person name="Hao Y."/>
            <person name="Huang J."/>
            <person name="Zhao X.-W."/>
            <person name="Ke S."/>
            <person name="Chen Y.-Y."/>
            <person name="Wu W.-L."/>
            <person name="Hsu J.-L."/>
            <person name="Lin Y.-F."/>
            <person name="Huang M.-D."/>
            <person name="Li C.-Y."/>
            <person name="Huang L."/>
            <person name="Wang Z.-W."/>
            <person name="Zhao X."/>
            <person name="Zhong W.-Y."/>
            <person name="Peng D.-H."/>
            <person name="Ahmad S."/>
            <person name="Lan S."/>
            <person name="Zhang J.-S."/>
            <person name="Tsai W.-C."/>
            <person name="Van De Peer Y."/>
            <person name="Liu Z.-J."/>
        </authorList>
    </citation>
    <scope>NUCLEOTIDE SEQUENCE</scope>
    <source>
        <strain evidence="5">CP</strain>
        <tissue evidence="5">Leaves</tissue>
    </source>
</reference>
<proteinExistence type="inferred from homology"/>
<dbReference type="InterPro" id="IPR005011">
    <property type="entry name" value="SNU66/SART1"/>
</dbReference>
<organism evidence="5 6">
    <name type="scientific">Acorus calamus</name>
    <name type="common">Sweet flag</name>
    <dbReference type="NCBI Taxonomy" id="4465"/>
    <lineage>
        <taxon>Eukaryota</taxon>
        <taxon>Viridiplantae</taxon>
        <taxon>Streptophyta</taxon>
        <taxon>Embryophyta</taxon>
        <taxon>Tracheophyta</taxon>
        <taxon>Spermatophyta</taxon>
        <taxon>Magnoliopsida</taxon>
        <taxon>Liliopsida</taxon>
        <taxon>Acoraceae</taxon>
        <taxon>Acorus</taxon>
    </lineage>
</organism>
<dbReference type="PANTHER" id="PTHR14152:SF5">
    <property type="entry name" value="U4_U6.U5 TRI-SNRNP-ASSOCIATED PROTEIN 1"/>
    <property type="match status" value="1"/>
</dbReference>
<feature type="compositionally biased region" description="Basic and acidic residues" evidence="4">
    <location>
        <begin position="177"/>
        <end position="198"/>
    </location>
</feature>
<feature type="region of interest" description="Disordered" evidence="4">
    <location>
        <begin position="724"/>
        <end position="749"/>
    </location>
</feature>
<comment type="subcellular location">
    <subcellularLocation>
        <location evidence="1">Nucleus</location>
    </subcellularLocation>
</comment>
<evidence type="ECO:0000313" key="6">
    <source>
        <dbReference type="Proteomes" id="UP001180020"/>
    </source>
</evidence>
<dbReference type="Pfam" id="PF03343">
    <property type="entry name" value="SART-1"/>
    <property type="match status" value="2"/>
</dbReference>
<evidence type="ECO:0000256" key="4">
    <source>
        <dbReference type="SAM" id="MobiDB-lite"/>
    </source>
</evidence>
<feature type="compositionally biased region" description="Basic and acidic residues" evidence="4">
    <location>
        <begin position="1"/>
        <end position="15"/>
    </location>
</feature>
<comment type="similarity">
    <text evidence="2">Belongs to the SNU66/SART1 family.</text>
</comment>
<keyword evidence="6" id="KW-1185">Reference proteome</keyword>
<keyword evidence="3" id="KW-0539">Nucleus</keyword>
<gene>
    <name evidence="5" type="ORF">QJS10_CPA01g00843</name>
</gene>
<feature type="compositionally biased region" description="Acidic residues" evidence="4">
    <location>
        <begin position="199"/>
        <end position="213"/>
    </location>
</feature>
<evidence type="ECO:0000256" key="2">
    <source>
        <dbReference type="ARBA" id="ARBA00006076"/>
    </source>
</evidence>
<feature type="compositionally biased region" description="Basic and acidic residues" evidence="4">
    <location>
        <begin position="410"/>
        <end position="421"/>
    </location>
</feature>
<feature type="compositionally biased region" description="Basic and acidic residues" evidence="4">
    <location>
        <begin position="25"/>
        <end position="130"/>
    </location>
</feature>
<dbReference type="PANTHER" id="PTHR14152">
    <property type="entry name" value="SQUAMOUS CELL CARCINOMA ANTIGEN RECOGNISED BY CYTOTOXIC T LYMPHOCYTES"/>
    <property type="match status" value="1"/>
</dbReference>
<sequence>MEDPEENRKERDSAKHRSKDRKKDRRDDSKDHKSKDGERSRDREREREEHGSSRDNKERSRDNKDREHERGRERGKKEREVDRDRERGKDRQRGKDRERESDRGRARGRDERERRSPDEEGEIQERRDAGEEQQLPPPPPLPSTTEVIDRIAKMKEERLKKKNDSVSEISAWVNQSRKLEEKMKSEKEKASHRLKVLDEQDNIQEGSEDEELMQDSGHLAGVKILHGLDKVIEGGAVVLTLKDQSILANGDINEEIDVLQNVEIGEQKQRDEAYRDAKKKTGIYVDKFADDDGSQKTILPQYDDPKTDEAITLDGSGRISGEAEKKLEELRKRIQGGPAKNRFEDLTSSGKITSDYYTQEEMVQFKKPKKKKSLRKKDKLDLDALEAEAVAAGLGVGDVGSRTKSQRPSAKAEQEKWEAERSNAYQKAYTRAEEASKALRLEQTLTVQQEQDDAPVFGEDYEDLQKSLEQARKLALRRQDEEAASVPKAVPPVPTLSKEIDSAPNPTSGDVQDNKVVITEMEEFVLGLQINEDFRKPDAEDVFKDEEEVPKPMEQEVQDEAGGWAEVKELATDEMVNNVEKEDIKPDETIHEISIGKGLASVLKLCKDRGALNETVDLGGRNMDKKKSKLVGIFNDEPNKGAKEIHIERTDEFGRIMTPKEAFRKLSHKFHGKGPGKMKVEKQLKKFEEDLKLKQMSSSDTPFHSMERLREMTAQQQSPYIVLDGKFKPGQSSDSMSGFAAAEKTPMSGEEKVQLFMGIKRRSDAGENGLPPKKPKK</sequence>
<protein>
    <recommendedName>
        <fullName evidence="7">SART-1 family protein</fullName>
    </recommendedName>
</protein>
<feature type="region of interest" description="Disordered" evidence="4">
    <location>
        <begin position="394"/>
        <end position="421"/>
    </location>
</feature>
<reference evidence="5" key="1">
    <citation type="journal article" date="2023" name="Nat. Commun.">
        <title>Diploid and tetraploid genomes of Acorus and the evolution of monocots.</title>
        <authorList>
            <person name="Ma L."/>
            <person name="Liu K.W."/>
            <person name="Li Z."/>
            <person name="Hsiao Y.Y."/>
            <person name="Qi Y."/>
            <person name="Fu T."/>
            <person name="Tang G.D."/>
            <person name="Zhang D."/>
            <person name="Sun W.H."/>
            <person name="Liu D.K."/>
            <person name="Li Y."/>
            <person name="Chen G.Z."/>
            <person name="Liu X.D."/>
            <person name="Liao X.Y."/>
            <person name="Jiang Y.T."/>
            <person name="Yu X."/>
            <person name="Hao Y."/>
            <person name="Huang J."/>
            <person name="Zhao X.W."/>
            <person name="Ke S."/>
            <person name="Chen Y.Y."/>
            <person name="Wu W.L."/>
            <person name="Hsu J.L."/>
            <person name="Lin Y.F."/>
            <person name="Huang M.D."/>
            <person name="Li C.Y."/>
            <person name="Huang L."/>
            <person name="Wang Z.W."/>
            <person name="Zhao X."/>
            <person name="Zhong W.Y."/>
            <person name="Peng D.H."/>
            <person name="Ahmad S."/>
            <person name="Lan S."/>
            <person name="Zhang J.S."/>
            <person name="Tsai W.C."/>
            <person name="Van de Peer Y."/>
            <person name="Liu Z.J."/>
        </authorList>
    </citation>
    <scope>NUCLEOTIDE SEQUENCE</scope>
    <source>
        <strain evidence="5">CP</strain>
    </source>
</reference>
<evidence type="ECO:0000313" key="5">
    <source>
        <dbReference type="EMBL" id="KAK1325668.1"/>
    </source>
</evidence>
<feature type="region of interest" description="Disordered" evidence="4">
    <location>
        <begin position="1"/>
        <end position="213"/>
    </location>
</feature>
<dbReference type="GO" id="GO:0046540">
    <property type="term" value="C:U4/U6 x U5 tri-snRNP complex"/>
    <property type="evidence" value="ECO:0007669"/>
    <property type="project" value="TreeGrafter"/>
</dbReference>
<dbReference type="Proteomes" id="UP001180020">
    <property type="component" value="Unassembled WGS sequence"/>
</dbReference>
<evidence type="ECO:0008006" key="7">
    <source>
        <dbReference type="Google" id="ProtNLM"/>
    </source>
</evidence>
<feature type="region of interest" description="Disordered" evidence="4">
    <location>
        <begin position="543"/>
        <end position="562"/>
    </location>
</feature>
<evidence type="ECO:0000256" key="1">
    <source>
        <dbReference type="ARBA" id="ARBA00004123"/>
    </source>
</evidence>
<dbReference type="EMBL" id="JAUJYO010000001">
    <property type="protein sequence ID" value="KAK1325668.1"/>
    <property type="molecule type" value="Genomic_DNA"/>
</dbReference>
<dbReference type="AlphaFoldDB" id="A0AAV9FL65"/>
<feature type="compositionally biased region" description="Polar residues" evidence="4">
    <location>
        <begin position="166"/>
        <end position="176"/>
    </location>
</feature>
<name>A0AAV9FL65_ACOCL</name>